<accession>A0A914VE49</accession>
<evidence type="ECO:0000313" key="3">
    <source>
        <dbReference type="WBParaSite" id="PSAMB.scaffold1863size27146.g15291.t1"/>
    </source>
</evidence>
<protein>
    <submittedName>
        <fullName evidence="3">Uncharacterized protein</fullName>
    </submittedName>
</protein>
<dbReference type="WBParaSite" id="PSAMB.scaffold1863size27146.g15291.t1">
    <property type="protein sequence ID" value="PSAMB.scaffold1863size27146.g15291.t1"/>
    <property type="gene ID" value="PSAMB.scaffold1863size27146.g15291"/>
</dbReference>
<organism evidence="2 3">
    <name type="scientific">Plectus sambesii</name>
    <dbReference type="NCBI Taxonomy" id="2011161"/>
    <lineage>
        <taxon>Eukaryota</taxon>
        <taxon>Metazoa</taxon>
        <taxon>Ecdysozoa</taxon>
        <taxon>Nematoda</taxon>
        <taxon>Chromadorea</taxon>
        <taxon>Plectida</taxon>
        <taxon>Plectina</taxon>
        <taxon>Plectoidea</taxon>
        <taxon>Plectidae</taxon>
        <taxon>Plectus</taxon>
    </lineage>
</organism>
<keyword evidence="2" id="KW-1185">Reference proteome</keyword>
<dbReference type="Proteomes" id="UP000887566">
    <property type="component" value="Unplaced"/>
</dbReference>
<dbReference type="AlphaFoldDB" id="A0A914VE49"/>
<sequence length="257" mass="27702">MDANEHVLGSSSRRGRRTGATVASPGVDRGSAEVRTGRTDRFLRRNTIRQLFDSAIAGANKTCRANAVGNLSPPSTGTLLDGQQQRLAEQARRGQRELSRLMGGRVELPPHSVWPEPRSRRTAARHAGSNNTGIIPAVAAAVDARRLQKRRTVSNPIVSARRRSLTSYHAALRSANDLGICALCVSAKDPLVYHGRSSHCRLIAVIKFASIIDALGRPPRDRRTPQSATRLPPPRRTVLAAGQQEGEEGNCAGCSTT</sequence>
<evidence type="ECO:0000256" key="1">
    <source>
        <dbReference type="SAM" id="MobiDB-lite"/>
    </source>
</evidence>
<name>A0A914VE49_9BILA</name>
<reference evidence="3" key="1">
    <citation type="submission" date="2022-11" db="UniProtKB">
        <authorList>
            <consortium name="WormBaseParasite"/>
        </authorList>
    </citation>
    <scope>IDENTIFICATION</scope>
</reference>
<feature type="region of interest" description="Disordered" evidence="1">
    <location>
        <begin position="216"/>
        <end position="257"/>
    </location>
</feature>
<feature type="region of interest" description="Disordered" evidence="1">
    <location>
        <begin position="1"/>
        <end position="32"/>
    </location>
</feature>
<evidence type="ECO:0000313" key="2">
    <source>
        <dbReference type="Proteomes" id="UP000887566"/>
    </source>
</evidence>
<proteinExistence type="predicted"/>